<proteinExistence type="predicted"/>
<dbReference type="OrthoDB" id="3268479at2"/>
<dbReference type="Pfam" id="PF09438">
    <property type="entry name" value="DUF2017"/>
    <property type="match status" value="1"/>
</dbReference>
<accession>A0A4V1CMT8</accession>
<feature type="region of interest" description="Disordered" evidence="1">
    <location>
        <begin position="41"/>
        <end position="82"/>
    </location>
</feature>
<keyword evidence="3" id="KW-1185">Reference proteome</keyword>
<evidence type="ECO:0000313" key="2">
    <source>
        <dbReference type="EMBL" id="QCB94095.1"/>
    </source>
</evidence>
<sequence length="222" mass="23755">MRAFRRQKGRYVARMDAGERAVVASVVADVAELLGAGRFEDGVPPGGQGPHAGAGAADGAPGTQSTPWTVRTSPLPPPDDSAVRRLLPDASRDDPEVAAEFRRLTEDDLRARKIGRLRCLWTALVHGEPGWPDDAFVVAPASADEVAATLTDLRLVLADRLEIRTDADSEALYDGLATGAEDDVRAYLASVYGALSWLQESLLAVMLTAHDERRGGRGRSDD</sequence>
<dbReference type="InterPro" id="IPR018561">
    <property type="entry name" value="AosR"/>
</dbReference>
<dbReference type="KEGG" id="celz:E5225_11500"/>
<dbReference type="EMBL" id="CP039291">
    <property type="protein sequence ID" value="QCB94095.1"/>
    <property type="molecule type" value="Genomic_DNA"/>
</dbReference>
<evidence type="ECO:0000256" key="1">
    <source>
        <dbReference type="SAM" id="MobiDB-lite"/>
    </source>
</evidence>
<dbReference type="Proteomes" id="UP000296469">
    <property type="component" value="Chromosome"/>
</dbReference>
<reference evidence="2 3" key="1">
    <citation type="submission" date="2019-04" db="EMBL/GenBank/DDBJ databases">
        <title>Isolation and identification of Cellulomonas shaoxiangyii sp. Nov. isolated from feces of the Tibetan antelopes (Pantholops hodgsonii) in the Qinghai-Tibet plateau of China.</title>
        <authorList>
            <person name="Tian Z."/>
        </authorList>
    </citation>
    <scope>NUCLEOTIDE SEQUENCE [LARGE SCALE GENOMIC DNA]</scope>
    <source>
        <strain evidence="2 3">Z28</strain>
    </source>
</reference>
<feature type="compositionally biased region" description="Low complexity" evidence="1">
    <location>
        <begin position="53"/>
        <end position="62"/>
    </location>
</feature>
<evidence type="ECO:0000313" key="3">
    <source>
        <dbReference type="Proteomes" id="UP000296469"/>
    </source>
</evidence>
<feature type="compositionally biased region" description="Polar residues" evidence="1">
    <location>
        <begin position="63"/>
        <end position="72"/>
    </location>
</feature>
<dbReference type="AlphaFoldDB" id="A0A4V1CMT8"/>
<name>A0A4V1CMT8_9CELL</name>
<dbReference type="RefSeq" id="WP_135973976.1">
    <property type="nucleotide sequence ID" value="NZ_CP039291.1"/>
</dbReference>
<gene>
    <name evidence="2" type="ORF">E5225_11500</name>
</gene>
<protein>
    <submittedName>
        <fullName evidence="2">DUF2017 domain-containing protein</fullName>
    </submittedName>
</protein>
<organism evidence="2 3">
    <name type="scientific">Cellulomonas shaoxiangyii</name>
    <dbReference type="NCBI Taxonomy" id="2566013"/>
    <lineage>
        <taxon>Bacteria</taxon>
        <taxon>Bacillati</taxon>
        <taxon>Actinomycetota</taxon>
        <taxon>Actinomycetes</taxon>
        <taxon>Micrococcales</taxon>
        <taxon>Cellulomonadaceae</taxon>
        <taxon>Cellulomonas</taxon>
    </lineage>
</organism>